<proteinExistence type="inferred from homology"/>
<evidence type="ECO:0000256" key="5">
    <source>
        <dbReference type="SAM" id="MobiDB-lite"/>
    </source>
</evidence>
<evidence type="ECO:0000256" key="2">
    <source>
        <dbReference type="ARBA" id="ARBA00023098"/>
    </source>
</evidence>
<name>A0ABZ3FK31_9ACTN</name>
<dbReference type="InterPro" id="IPR018376">
    <property type="entry name" value="Enoyl-CoA_hyd/isom_CS"/>
</dbReference>
<dbReference type="Proteomes" id="UP001442841">
    <property type="component" value="Chromosome"/>
</dbReference>
<dbReference type="PANTHER" id="PTHR11941:SF169">
    <property type="entry name" value="(7AS)-7A-METHYL-1,5-DIOXO-2,3,5,6,7,7A-HEXAHYDRO-1H-INDENE-CARBOXYL-COA HYDROLASE"/>
    <property type="match status" value="1"/>
</dbReference>
<evidence type="ECO:0000313" key="6">
    <source>
        <dbReference type="EMBL" id="XAN06386.1"/>
    </source>
</evidence>
<evidence type="ECO:0000313" key="7">
    <source>
        <dbReference type="Proteomes" id="UP001442841"/>
    </source>
</evidence>
<keyword evidence="3" id="KW-0456">Lyase</keyword>
<reference evidence="6 7" key="1">
    <citation type="submission" date="2024-04" db="EMBL/GenBank/DDBJ databases">
        <title>Isolation of an actinomycete strain from pig manure.</title>
        <authorList>
            <person name="Gong T."/>
            <person name="Yu Z."/>
            <person name="An M."/>
            <person name="Wei C."/>
            <person name="Yang W."/>
            <person name="Liu L."/>
        </authorList>
    </citation>
    <scope>NUCLEOTIDE SEQUENCE [LARGE SCALE GENOMIC DNA]</scope>
    <source>
        <strain evidence="6 7">ZF39</strain>
    </source>
</reference>
<feature type="region of interest" description="Disordered" evidence="5">
    <location>
        <begin position="262"/>
        <end position="293"/>
    </location>
</feature>
<dbReference type="SUPFAM" id="SSF52096">
    <property type="entry name" value="ClpP/crotonase"/>
    <property type="match status" value="1"/>
</dbReference>
<gene>
    <name evidence="6" type="ORF">AADG42_03370</name>
</gene>
<evidence type="ECO:0000256" key="3">
    <source>
        <dbReference type="ARBA" id="ARBA00023239"/>
    </source>
</evidence>
<protein>
    <submittedName>
        <fullName evidence="6">Enoyl-CoA hydratase/isomerase family protein</fullName>
    </submittedName>
</protein>
<dbReference type="CDD" id="cd06558">
    <property type="entry name" value="crotonase-like"/>
    <property type="match status" value="1"/>
</dbReference>
<dbReference type="PROSITE" id="PS00166">
    <property type="entry name" value="ENOYL_COA_HYDRATASE"/>
    <property type="match status" value="1"/>
</dbReference>
<dbReference type="Gene3D" id="3.90.226.10">
    <property type="entry name" value="2-enoyl-CoA Hydratase, Chain A, domain 1"/>
    <property type="match status" value="1"/>
</dbReference>
<evidence type="ECO:0000256" key="1">
    <source>
        <dbReference type="ARBA" id="ARBA00005254"/>
    </source>
</evidence>
<dbReference type="InterPro" id="IPR029045">
    <property type="entry name" value="ClpP/crotonase-like_dom_sf"/>
</dbReference>
<dbReference type="PANTHER" id="PTHR11941">
    <property type="entry name" value="ENOYL-COA HYDRATASE-RELATED"/>
    <property type="match status" value="1"/>
</dbReference>
<organism evidence="6 7">
    <name type="scientific">Ammonicoccus fulvus</name>
    <dbReference type="NCBI Taxonomy" id="3138240"/>
    <lineage>
        <taxon>Bacteria</taxon>
        <taxon>Bacillati</taxon>
        <taxon>Actinomycetota</taxon>
        <taxon>Actinomycetes</taxon>
        <taxon>Propionibacteriales</taxon>
        <taxon>Propionibacteriaceae</taxon>
        <taxon>Ammonicoccus</taxon>
    </lineage>
</organism>
<accession>A0ABZ3FK31</accession>
<keyword evidence="7" id="KW-1185">Reference proteome</keyword>
<dbReference type="Pfam" id="PF00378">
    <property type="entry name" value="ECH_1"/>
    <property type="match status" value="1"/>
</dbReference>
<dbReference type="RefSeq" id="WP_425307816.1">
    <property type="nucleotide sequence ID" value="NZ_CP154795.1"/>
</dbReference>
<comment type="similarity">
    <text evidence="1 4">Belongs to the enoyl-CoA hydratase/isomerase family.</text>
</comment>
<feature type="compositionally biased region" description="Basic and acidic residues" evidence="5">
    <location>
        <begin position="262"/>
        <end position="279"/>
    </location>
</feature>
<keyword evidence="2" id="KW-0443">Lipid metabolism</keyword>
<sequence length="293" mass="31634">MTSLPTHPGLRTSRDGDILTVTLCNPDKRNVQTPTLWHTLAEIATTLDPEIRLVILNAEGQDFSAGLDRGMLSPDGMPGEPKVLSVAANRGMGETTELIKAFQKGFTAWGECSAIVLAAVQGHAIGAGFQLALAADLRIVTTDVQLAMREPSLGLVPDLGGTLPLVRALGYSRALEICVTSRFIGAQEAVAYGLATLAVPNEQLQDVTVEVAKAVLEIPDAALRETKQLLRAAVHNPLEAQLLAEREAQARLLIGVVGKHMEQRPHDHDDHDHDHEHDHRHSHGHSHGHDHSH</sequence>
<dbReference type="EMBL" id="CP154795">
    <property type="protein sequence ID" value="XAN06386.1"/>
    <property type="molecule type" value="Genomic_DNA"/>
</dbReference>
<dbReference type="InterPro" id="IPR001753">
    <property type="entry name" value="Enoyl-CoA_hydra/iso"/>
</dbReference>
<evidence type="ECO:0000256" key="4">
    <source>
        <dbReference type="RuleBase" id="RU003707"/>
    </source>
</evidence>